<keyword evidence="1" id="KW-1133">Transmembrane helix</keyword>
<evidence type="ECO:0000313" key="2">
    <source>
        <dbReference type="EMBL" id="MCE3051428.1"/>
    </source>
</evidence>
<evidence type="ECO:0000313" key="3">
    <source>
        <dbReference type="Proteomes" id="UP000823775"/>
    </source>
</evidence>
<name>A0ABS8WKR3_DATST</name>
<keyword evidence="1" id="KW-0472">Membrane</keyword>
<reference evidence="2 3" key="1">
    <citation type="journal article" date="2021" name="BMC Genomics">
        <title>Datura genome reveals duplications of psychoactive alkaloid biosynthetic genes and high mutation rate following tissue culture.</title>
        <authorList>
            <person name="Rajewski A."/>
            <person name="Carter-House D."/>
            <person name="Stajich J."/>
            <person name="Litt A."/>
        </authorList>
    </citation>
    <scope>NUCLEOTIDE SEQUENCE [LARGE SCALE GENOMIC DNA]</scope>
    <source>
        <strain evidence="2">AR-01</strain>
    </source>
</reference>
<evidence type="ECO:0000256" key="1">
    <source>
        <dbReference type="SAM" id="Phobius"/>
    </source>
</evidence>
<keyword evidence="1" id="KW-0812">Transmembrane</keyword>
<dbReference type="EMBL" id="JACEIK010008546">
    <property type="protein sequence ID" value="MCE3051428.1"/>
    <property type="molecule type" value="Genomic_DNA"/>
</dbReference>
<organism evidence="2 3">
    <name type="scientific">Datura stramonium</name>
    <name type="common">Jimsonweed</name>
    <name type="synonym">Common thornapple</name>
    <dbReference type="NCBI Taxonomy" id="4076"/>
    <lineage>
        <taxon>Eukaryota</taxon>
        <taxon>Viridiplantae</taxon>
        <taxon>Streptophyta</taxon>
        <taxon>Embryophyta</taxon>
        <taxon>Tracheophyta</taxon>
        <taxon>Spermatophyta</taxon>
        <taxon>Magnoliopsida</taxon>
        <taxon>eudicotyledons</taxon>
        <taxon>Gunneridae</taxon>
        <taxon>Pentapetalae</taxon>
        <taxon>asterids</taxon>
        <taxon>lamiids</taxon>
        <taxon>Solanales</taxon>
        <taxon>Solanaceae</taxon>
        <taxon>Solanoideae</taxon>
        <taxon>Datureae</taxon>
        <taxon>Datura</taxon>
    </lineage>
</organism>
<sequence length="121" mass="13587">MTKVVSAYRVRVLIPRDKFQPHDDTPIIYFDETFESCEEDSSAFVCLSQQGSGKEHEVSTSLACKLVLDELANMEEGDPKEGKPYYWEYGVLMMKESKEVVNSLSGLGIILGLCLGSYHLD</sequence>
<keyword evidence="3" id="KW-1185">Reference proteome</keyword>
<proteinExistence type="predicted"/>
<protein>
    <submittedName>
        <fullName evidence="2">Uncharacterized protein</fullName>
    </submittedName>
</protein>
<accession>A0ABS8WKR3</accession>
<dbReference type="Proteomes" id="UP000823775">
    <property type="component" value="Unassembled WGS sequence"/>
</dbReference>
<feature type="transmembrane region" description="Helical" evidence="1">
    <location>
        <begin position="100"/>
        <end position="120"/>
    </location>
</feature>
<gene>
    <name evidence="2" type="ORF">HAX54_049814</name>
</gene>
<comment type="caution">
    <text evidence="2">The sequence shown here is derived from an EMBL/GenBank/DDBJ whole genome shotgun (WGS) entry which is preliminary data.</text>
</comment>